<dbReference type="Gene3D" id="3.80.10.10">
    <property type="entry name" value="Ribonuclease Inhibitor"/>
    <property type="match status" value="2"/>
</dbReference>
<dbReference type="Pfam" id="PF12799">
    <property type="entry name" value="LRR_4"/>
    <property type="match status" value="2"/>
</dbReference>
<dbReference type="Proteomes" id="UP000001593">
    <property type="component" value="Unassembled WGS sequence"/>
</dbReference>
<dbReference type="AlphaFoldDB" id="A7SLU3"/>
<keyword evidence="9" id="KW-0131">Cell cycle</keyword>
<dbReference type="InParanoid" id="A7SLU3"/>
<dbReference type="SMART" id="SM00365">
    <property type="entry name" value="LRR_SD22"/>
    <property type="match status" value="4"/>
</dbReference>
<protein>
    <recommendedName>
        <fullName evidence="12">Leucine-rich repeat and coiled-coil domain-containing protein 1</fullName>
    </recommendedName>
</protein>
<organism evidence="14 15">
    <name type="scientific">Nematostella vectensis</name>
    <name type="common">Starlet sea anemone</name>
    <dbReference type="NCBI Taxonomy" id="45351"/>
    <lineage>
        <taxon>Eukaryota</taxon>
        <taxon>Metazoa</taxon>
        <taxon>Cnidaria</taxon>
        <taxon>Anthozoa</taxon>
        <taxon>Hexacorallia</taxon>
        <taxon>Actiniaria</taxon>
        <taxon>Edwardsiidae</taxon>
        <taxon>Nematostella</taxon>
    </lineage>
</organism>
<evidence type="ECO:0000313" key="14">
    <source>
        <dbReference type="EMBL" id="EDO35299.1"/>
    </source>
</evidence>
<dbReference type="FunFam" id="3.80.10.10:FF:000148">
    <property type="entry name" value="Leucine rich repeat and coiled-coil centrosomal protein 1"/>
    <property type="match status" value="1"/>
</dbReference>
<accession>A7SLU3</accession>
<evidence type="ECO:0000256" key="10">
    <source>
        <dbReference type="ARBA" id="ARBA00054059"/>
    </source>
</evidence>
<comment type="subcellular location">
    <subcellularLocation>
        <location evidence="1">Cytoplasm</location>
        <location evidence="1">Cytoskeleton</location>
        <location evidence="1">Microtubule organizing center</location>
        <location evidence="1">Centrosome</location>
        <location evidence="1">Centriole</location>
    </subcellularLocation>
</comment>
<reference evidence="14 15" key="1">
    <citation type="journal article" date="2007" name="Science">
        <title>Sea anemone genome reveals ancestral eumetazoan gene repertoire and genomic organization.</title>
        <authorList>
            <person name="Putnam N.H."/>
            <person name="Srivastava M."/>
            <person name="Hellsten U."/>
            <person name="Dirks B."/>
            <person name="Chapman J."/>
            <person name="Salamov A."/>
            <person name="Terry A."/>
            <person name="Shapiro H."/>
            <person name="Lindquist E."/>
            <person name="Kapitonov V.V."/>
            <person name="Jurka J."/>
            <person name="Genikhovich G."/>
            <person name="Grigoriev I.V."/>
            <person name="Lucas S.M."/>
            <person name="Steele R.E."/>
            <person name="Finnerty J.R."/>
            <person name="Technau U."/>
            <person name="Martindale M.Q."/>
            <person name="Rokhsar D.S."/>
        </authorList>
    </citation>
    <scope>NUCLEOTIDE SEQUENCE [LARGE SCALE GENOMIC DNA]</scope>
    <source>
        <strain evidence="15">CH2 X CH6</strain>
    </source>
</reference>
<feature type="region of interest" description="Disordered" evidence="13">
    <location>
        <begin position="253"/>
        <end position="280"/>
    </location>
</feature>
<evidence type="ECO:0000256" key="11">
    <source>
        <dbReference type="ARBA" id="ARBA00061329"/>
    </source>
</evidence>
<dbReference type="SMART" id="SM00369">
    <property type="entry name" value="LRR_TYP"/>
    <property type="match status" value="4"/>
</dbReference>
<dbReference type="HOGENOM" id="CLU_076447_0_0_1"/>
<dbReference type="SUPFAM" id="SSF52075">
    <property type="entry name" value="Outer arm dynein light chain 1"/>
    <property type="match status" value="1"/>
</dbReference>
<dbReference type="GO" id="GO:0005737">
    <property type="term" value="C:cytoplasm"/>
    <property type="evidence" value="ECO:0000318"/>
    <property type="project" value="GO_Central"/>
</dbReference>
<dbReference type="GO" id="GO:0051301">
    <property type="term" value="P:cell division"/>
    <property type="evidence" value="ECO:0007669"/>
    <property type="project" value="UniProtKB-KW"/>
</dbReference>
<proteinExistence type="inferred from homology"/>
<dbReference type="InterPro" id="IPR025875">
    <property type="entry name" value="Leu-rich_rpt_4"/>
</dbReference>
<dbReference type="eggNOG" id="KOG0531">
    <property type="taxonomic scope" value="Eukaryota"/>
</dbReference>
<evidence type="ECO:0000256" key="1">
    <source>
        <dbReference type="ARBA" id="ARBA00004114"/>
    </source>
</evidence>
<dbReference type="EMBL" id="DS469702">
    <property type="protein sequence ID" value="EDO35299.1"/>
    <property type="molecule type" value="Genomic_DNA"/>
</dbReference>
<dbReference type="GO" id="GO:0005814">
    <property type="term" value="C:centriole"/>
    <property type="evidence" value="ECO:0007669"/>
    <property type="project" value="UniProtKB-SubCell"/>
</dbReference>
<dbReference type="InterPro" id="IPR032675">
    <property type="entry name" value="LRR_dom_sf"/>
</dbReference>
<keyword evidence="5" id="KW-0677">Repeat</keyword>
<evidence type="ECO:0000256" key="2">
    <source>
        <dbReference type="ARBA" id="ARBA00022490"/>
    </source>
</evidence>
<sequence>MSGDQSSVISTTRPKEICWIDSQITSIKSLKLHSNLVTLNLHSNHISKIEGLQHLQNLRHLDLSSNQISHIEGLTSLGYLRVLNLSCNRIYLVEGLENLRKLTKLDLSYNFIENVSGLKDLHGNGYSLTTLYLHGNRIASLEHFISSVIGCISLKELTLQMYGEGNHVCNVSGYRDGVLSAMPGLAVLDGYDRTGRAAALNDDLDIPELEEYIQYLQSSSSCEIKTSDSSSSKETRFDVVTPRIDQVLNRFKQRGPLPSDSEQSSVNISPPSQEQARDRQIQGIQPPVDHEVRLGILENLLANFVTSQVRETISWK</sequence>
<dbReference type="OMA" id="ICVISHT"/>
<evidence type="ECO:0000256" key="7">
    <source>
        <dbReference type="ARBA" id="ARBA00023054"/>
    </source>
</evidence>
<dbReference type="STRING" id="45351.A7SLU3"/>
<dbReference type="PANTHER" id="PTHR45973:SF35">
    <property type="entry name" value="LEUCINE-RICH REPEAT-CONTAINING PROTEIN 43"/>
    <property type="match status" value="1"/>
</dbReference>
<dbReference type="InterPro" id="IPR003591">
    <property type="entry name" value="Leu-rich_rpt_typical-subtyp"/>
</dbReference>
<evidence type="ECO:0000256" key="6">
    <source>
        <dbReference type="ARBA" id="ARBA00022776"/>
    </source>
</evidence>
<comment type="function">
    <text evidence="10">Required for the organization of the mitotic spindle. Maintains the structural integrity of centrosomes during mitosis.</text>
</comment>
<evidence type="ECO:0000256" key="9">
    <source>
        <dbReference type="ARBA" id="ARBA00023306"/>
    </source>
</evidence>
<keyword evidence="7" id="KW-0175">Coiled coil</keyword>
<evidence type="ECO:0000256" key="13">
    <source>
        <dbReference type="SAM" id="MobiDB-lite"/>
    </source>
</evidence>
<evidence type="ECO:0000256" key="12">
    <source>
        <dbReference type="ARBA" id="ARBA00067351"/>
    </source>
</evidence>
<evidence type="ECO:0000256" key="5">
    <source>
        <dbReference type="ARBA" id="ARBA00022737"/>
    </source>
</evidence>
<dbReference type="InterPro" id="IPR050576">
    <property type="entry name" value="Cilia_flagella_integrity"/>
</dbReference>
<keyword evidence="4" id="KW-0132">Cell division</keyword>
<dbReference type="PhylomeDB" id="A7SLU3"/>
<name>A7SLU3_NEMVE</name>
<dbReference type="InterPro" id="IPR001611">
    <property type="entry name" value="Leu-rich_rpt"/>
</dbReference>
<comment type="similarity">
    <text evidence="11">Belongs to the LRRCC1 family.</text>
</comment>
<evidence type="ECO:0000256" key="3">
    <source>
        <dbReference type="ARBA" id="ARBA00022614"/>
    </source>
</evidence>
<keyword evidence="6" id="KW-0498">Mitosis</keyword>
<dbReference type="PANTHER" id="PTHR45973">
    <property type="entry name" value="PROTEIN PHOSPHATASE 1 REGULATORY SUBUNIT SDS22-RELATED"/>
    <property type="match status" value="1"/>
</dbReference>
<dbReference type="PRINTS" id="PR00019">
    <property type="entry name" value="LEURICHRPT"/>
</dbReference>
<dbReference type="PROSITE" id="PS51450">
    <property type="entry name" value="LRR"/>
    <property type="match status" value="5"/>
</dbReference>
<keyword evidence="8" id="KW-0206">Cytoskeleton</keyword>
<evidence type="ECO:0000313" key="15">
    <source>
        <dbReference type="Proteomes" id="UP000001593"/>
    </source>
</evidence>
<gene>
    <name evidence="14" type="ORF">NEMVEDRAFT_v1g123151</name>
</gene>
<dbReference type="FunFam" id="3.80.10.10:FF:000171">
    <property type="entry name" value="Leucine rich repeat and coiled-coil centrosomal protein 1"/>
    <property type="match status" value="1"/>
</dbReference>
<evidence type="ECO:0000256" key="8">
    <source>
        <dbReference type="ARBA" id="ARBA00023212"/>
    </source>
</evidence>
<keyword evidence="3" id="KW-0433">Leucine-rich repeat</keyword>
<keyword evidence="2" id="KW-0963">Cytoplasm</keyword>
<feature type="compositionally biased region" description="Polar residues" evidence="13">
    <location>
        <begin position="260"/>
        <end position="274"/>
    </location>
</feature>
<keyword evidence="15" id="KW-1185">Reference proteome</keyword>
<evidence type="ECO:0000256" key="4">
    <source>
        <dbReference type="ARBA" id="ARBA00022618"/>
    </source>
</evidence>